<feature type="region of interest" description="Disordered" evidence="1">
    <location>
        <begin position="26"/>
        <end position="45"/>
    </location>
</feature>
<reference evidence="3 4" key="1">
    <citation type="journal article" date="2007" name="Nature">
        <title>Evolution of genes and genomes on the Drosophila phylogeny.</title>
        <authorList>
            <consortium name="Drosophila 12 Genomes Consortium"/>
            <person name="Clark A.G."/>
            <person name="Eisen M.B."/>
            <person name="Smith D.R."/>
            <person name="Bergman C.M."/>
            <person name="Oliver B."/>
            <person name="Markow T.A."/>
            <person name="Kaufman T.C."/>
            <person name="Kellis M."/>
            <person name="Gelbart W."/>
            <person name="Iyer V.N."/>
            <person name="Pollard D.A."/>
            <person name="Sackton T.B."/>
            <person name="Larracuente A.M."/>
            <person name="Singh N.D."/>
            <person name="Abad J.P."/>
            <person name="Abt D.N."/>
            <person name="Adryan B."/>
            <person name="Aguade M."/>
            <person name="Akashi H."/>
            <person name="Anderson W.W."/>
            <person name="Aquadro C.F."/>
            <person name="Ardell D.H."/>
            <person name="Arguello R."/>
            <person name="Artieri C.G."/>
            <person name="Barbash D.A."/>
            <person name="Barker D."/>
            <person name="Barsanti P."/>
            <person name="Batterham P."/>
            <person name="Batzoglou S."/>
            <person name="Begun D."/>
            <person name="Bhutkar A."/>
            <person name="Blanco E."/>
            <person name="Bosak S.A."/>
            <person name="Bradley R.K."/>
            <person name="Brand A.D."/>
            <person name="Brent M.R."/>
            <person name="Brooks A.N."/>
            <person name="Brown R.H."/>
            <person name="Butlin R.K."/>
            <person name="Caggese C."/>
            <person name="Calvi B.R."/>
            <person name="Bernardo de Carvalho A."/>
            <person name="Caspi A."/>
            <person name="Castrezana S."/>
            <person name="Celniker S.E."/>
            <person name="Chang J.L."/>
            <person name="Chapple C."/>
            <person name="Chatterji S."/>
            <person name="Chinwalla A."/>
            <person name="Civetta A."/>
            <person name="Clifton S.W."/>
            <person name="Comeron J.M."/>
            <person name="Costello J.C."/>
            <person name="Coyne J.A."/>
            <person name="Daub J."/>
            <person name="David R.G."/>
            <person name="Delcher A.L."/>
            <person name="Delehaunty K."/>
            <person name="Do C.B."/>
            <person name="Ebling H."/>
            <person name="Edwards K."/>
            <person name="Eickbush T."/>
            <person name="Evans J.D."/>
            <person name="Filipski A."/>
            <person name="Findeiss S."/>
            <person name="Freyhult E."/>
            <person name="Fulton L."/>
            <person name="Fulton R."/>
            <person name="Garcia A.C."/>
            <person name="Gardiner A."/>
            <person name="Garfield D.A."/>
            <person name="Garvin B.E."/>
            <person name="Gibson G."/>
            <person name="Gilbert D."/>
            <person name="Gnerre S."/>
            <person name="Godfrey J."/>
            <person name="Good R."/>
            <person name="Gotea V."/>
            <person name="Gravely B."/>
            <person name="Greenberg A.J."/>
            <person name="Griffiths-Jones S."/>
            <person name="Gross S."/>
            <person name="Guigo R."/>
            <person name="Gustafson E.A."/>
            <person name="Haerty W."/>
            <person name="Hahn M.W."/>
            <person name="Halligan D.L."/>
            <person name="Halpern A.L."/>
            <person name="Halter G.M."/>
            <person name="Han M.V."/>
            <person name="Heger A."/>
            <person name="Hillier L."/>
            <person name="Hinrichs A.S."/>
            <person name="Holmes I."/>
            <person name="Hoskins R.A."/>
            <person name="Hubisz M.J."/>
            <person name="Hultmark D."/>
            <person name="Huntley M.A."/>
            <person name="Jaffe D.B."/>
            <person name="Jagadeeshan S."/>
            <person name="Jeck W.R."/>
            <person name="Johnson J."/>
            <person name="Jones C.D."/>
            <person name="Jordan W.C."/>
            <person name="Karpen G.H."/>
            <person name="Kataoka E."/>
            <person name="Keightley P.D."/>
            <person name="Kheradpour P."/>
            <person name="Kirkness E.F."/>
            <person name="Koerich L.B."/>
            <person name="Kristiansen K."/>
            <person name="Kudrna D."/>
            <person name="Kulathinal R.J."/>
            <person name="Kumar S."/>
            <person name="Kwok R."/>
            <person name="Lander E."/>
            <person name="Langley C.H."/>
            <person name="Lapoint R."/>
            <person name="Lazzaro B.P."/>
            <person name="Lee S.J."/>
            <person name="Levesque L."/>
            <person name="Li R."/>
            <person name="Lin C.F."/>
            <person name="Lin M.F."/>
            <person name="Lindblad-Toh K."/>
            <person name="Llopart A."/>
            <person name="Long M."/>
            <person name="Low L."/>
            <person name="Lozovsky E."/>
            <person name="Lu J."/>
            <person name="Luo M."/>
            <person name="Machado C.A."/>
            <person name="Makalowski W."/>
            <person name="Marzo M."/>
            <person name="Matsuda M."/>
            <person name="Matzkin L."/>
            <person name="McAllister B."/>
            <person name="McBride C.S."/>
            <person name="McKernan B."/>
            <person name="McKernan K."/>
            <person name="Mendez-Lago M."/>
            <person name="Minx P."/>
            <person name="Mollenhauer M.U."/>
            <person name="Montooth K."/>
            <person name="Mount S.M."/>
            <person name="Mu X."/>
            <person name="Myers E."/>
            <person name="Negre B."/>
            <person name="Newfeld S."/>
            <person name="Nielsen R."/>
            <person name="Noor M.A."/>
            <person name="O'Grady P."/>
            <person name="Pachter L."/>
            <person name="Papaceit M."/>
            <person name="Parisi M.J."/>
            <person name="Parisi M."/>
            <person name="Parts L."/>
            <person name="Pedersen J.S."/>
            <person name="Pesole G."/>
            <person name="Phillippy A.M."/>
            <person name="Ponting C.P."/>
            <person name="Pop M."/>
            <person name="Porcelli D."/>
            <person name="Powell J.R."/>
            <person name="Prohaska S."/>
            <person name="Pruitt K."/>
            <person name="Puig M."/>
            <person name="Quesneville H."/>
            <person name="Ram K.R."/>
            <person name="Rand D."/>
            <person name="Rasmussen M.D."/>
            <person name="Reed L.K."/>
            <person name="Reenan R."/>
            <person name="Reily A."/>
            <person name="Remington K.A."/>
            <person name="Rieger T.T."/>
            <person name="Ritchie M.G."/>
            <person name="Robin C."/>
            <person name="Rogers Y.H."/>
            <person name="Rohde C."/>
            <person name="Rozas J."/>
            <person name="Rubenfield M.J."/>
            <person name="Ruiz A."/>
            <person name="Russo S."/>
            <person name="Salzberg S.L."/>
            <person name="Sanchez-Gracia A."/>
            <person name="Saranga D.J."/>
            <person name="Sato H."/>
            <person name="Schaeffer S.W."/>
            <person name="Schatz M.C."/>
            <person name="Schlenke T."/>
            <person name="Schwartz R."/>
            <person name="Segarra C."/>
            <person name="Singh R.S."/>
            <person name="Sirot L."/>
            <person name="Sirota M."/>
            <person name="Sisneros N.B."/>
            <person name="Smith C.D."/>
            <person name="Smith T.F."/>
            <person name="Spieth J."/>
            <person name="Stage D.E."/>
            <person name="Stark A."/>
            <person name="Stephan W."/>
            <person name="Strausberg R.L."/>
            <person name="Strempel S."/>
            <person name="Sturgill D."/>
            <person name="Sutton G."/>
            <person name="Sutton G.G."/>
            <person name="Tao W."/>
            <person name="Teichmann S."/>
            <person name="Tobari Y.N."/>
            <person name="Tomimura Y."/>
            <person name="Tsolas J.M."/>
            <person name="Valente V.L."/>
            <person name="Venter E."/>
            <person name="Venter J.C."/>
            <person name="Vicario S."/>
            <person name="Vieira F.G."/>
            <person name="Vilella A.J."/>
            <person name="Villasante A."/>
            <person name="Walenz B."/>
            <person name="Wang J."/>
            <person name="Wasserman M."/>
            <person name="Watts T."/>
            <person name="Wilson D."/>
            <person name="Wilson R.K."/>
            <person name="Wing R.A."/>
            <person name="Wolfner M.F."/>
            <person name="Wong A."/>
            <person name="Wong G.K."/>
            <person name="Wu C.I."/>
            <person name="Wu G."/>
            <person name="Yamamoto D."/>
            <person name="Yang H.P."/>
            <person name="Yang S.P."/>
            <person name="Yorke J.A."/>
            <person name="Yoshida K."/>
            <person name="Zdobnov E."/>
            <person name="Zhang P."/>
            <person name="Zhang Y."/>
            <person name="Zimin A.V."/>
            <person name="Baldwin J."/>
            <person name="Abdouelleil A."/>
            <person name="Abdulkadir J."/>
            <person name="Abebe A."/>
            <person name="Abera B."/>
            <person name="Abreu J."/>
            <person name="Acer S.C."/>
            <person name="Aftuck L."/>
            <person name="Alexander A."/>
            <person name="An P."/>
            <person name="Anderson E."/>
            <person name="Anderson S."/>
            <person name="Arachi H."/>
            <person name="Azer M."/>
            <person name="Bachantsang P."/>
            <person name="Barry A."/>
            <person name="Bayul T."/>
            <person name="Berlin A."/>
            <person name="Bessette D."/>
            <person name="Bloom T."/>
            <person name="Blye J."/>
            <person name="Boguslavskiy L."/>
            <person name="Bonnet C."/>
            <person name="Boukhgalter B."/>
            <person name="Bourzgui I."/>
            <person name="Brown A."/>
            <person name="Cahill P."/>
            <person name="Channer S."/>
            <person name="Cheshatsang Y."/>
            <person name="Chuda L."/>
            <person name="Citroen M."/>
            <person name="Collymore A."/>
            <person name="Cooke P."/>
            <person name="Costello M."/>
            <person name="D'Aco K."/>
            <person name="Daza R."/>
            <person name="De Haan G."/>
            <person name="DeGray S."/>
            <person name="DeMaso C."/>
            <person name="Dhargay N."/>
            <person name="Dooley K."/>
            <person name="Dooley E."/>
            <person name="Doricent M."/>
            <person name="Dorje P."/>
            <person name="Dorjee K."/>
            <person name="Dupes A."/>
            <person name="Elong R."/>
            <person name="Falk J."/>
            <person name="Farina A."/>
            <person name="Faro S."/>
            <person name="Ferguson D."/>
            <person name="Fisher S."/>
            <person name="Foley C.D."/>
            <person name="Franke A."/>
            <person name="Friedrich D."/>
            <person name="Gadbois L."/>
            <person name="Gearin G."/>
            <person name="Gearin C.R."/>
            <person name="Giannoukos G."/>
            <person name="Goode T."/>
            <person name="Graham J."/>
            <person name="Grandbois E."/>
            <person name="Grewal S."/>
            <person name="Gyaltsen K."/>
            <person name="Hafez N."/>
            <person name="Hagos B."/>
            <person name="Hall J."/>
            <person name="Henson C."/>
            <person name="Hollinger A."/>
            <person name="Honan T."/>
            <person name="Huard M.D."/>
            <person name="Hughes L."/>
            <person name="Hurhula B."/>
            <person name="Husby M.E."/>
            <person name="Kamat A."/>
            <person name="Kanga B."/>
            <person name="Kashin S."/>
            <person name="Khazanovich D."/>
            <person name="Kisner P."/>
            <person name="Lance K."/>
            <person name="Lara M."/>
            <person name="Lee W."/>
            <person name="Lennon N."/>
            <person name="Letendre F."/>
            <person name="LeVine R."/>
            <person name="Lipovsky A."/>
            <person name="Liu X."/>
            <person name="Liu J."/>
            <person name="Liu S."/>
            <person name="Lokyitsang T."/>
            <person name="Lokyitsang Y."/>
            <person name="Lubonja R."/>
            <person name="Lui A."/>
            <person name="MacDonald P."/>
            <person name="Magnisalis V."/>
            <person name="Maru K."/>
            <person name="Matthews C."/>
            <person name="McCusker W."/>
            <person name="McDonough S."/>
            <person name="Mehta T."/>
            <person name="Meldrim J."/>
            <person name="Meneus L."/>
            <person name="Mihai O."/>
            <person name="Mihalev A."/>
            <person name="Mihova T."/>
            <person name="Mittelman R."/>
            <person name="Mlenga V."/>
            <person name="Montmayeur A."/>
            <person name="Mulrain L."/>
            <person name="Navidi A."/>
            <person name="Naylor J."/>
            <person name="Negash T."/>
            <person name="Nguyen T."/>
            <person name="Nguyen N."/>
            <person name="Nicol R."/>
            <person name="Norbu C."/>
            <person name="Norbu N."/>
            <person name="Novod N."/>
            <person name="O'Neill B."/>
            <person name="Osman S."/>
            <person name="Markiewicz E."/>
            <person name="Oyono O.L."/>
            <person name="Patti C."/>
            <person name="Phunkhang P."/>
            <person name="Pierre F."/>
            <person name="Priest M."/>
            <person name="Raghuraman S."/>
            <person name="Rege F."/>
            <person name="Reyes R."/>
            <person name="Rise C."/>
            <person name="Rogov P."/>
            <person name="Ross K."/>
            <person name="Ryan E."/>
            <person name="Settipalli S."/>
            <person name="Shea T."/>
            <person name="Sherpa N."/>
            <person name="Shi L."/>
            <person name="Shih D."/>
            <person name="Sparrow T."/>
            <person name="Spaulding J."/>
            <person name="Stalker J."/>
            <person name="Stange-Thomann N."/>
            <person name="Stavropoulos S."/>
            <person name="Stone C."/>
            <person name="Strader C."/>
            <person name="Tesfaye S."/>
            <person name="Thomson T."/>
            <person name="Thoulutsang Y."/>
            <person name="Thoulutsang D."/>
            <person name="Topham K."/>
            <person name="Topping I."/>
            <person name="Tsamla T."/>
            <person name="Vassiliev H."/>
            <person name="Vo A."/>
            <person name="Wangchuk T."/>
            <person name="Wangdi T."/>
            <person name="Weiand M."/>
            <person name="Wilkinson J."/>
            <person name="Wilson A."/>
            <person name="Yadav S."/>
            <person name="Young G."/>
            <person name="Yu Q."/>
            <person name="Zembek L."/>
            <person name="Zhong D."/>
            <person name="Zimmer A."/>
            <person name="Zwirko Z."/>
            <person name="Jaffe D.B."/>
            <person name="Alvarez P."/>
            <person name="Brockman W."/>
            <person name="Butler J."/>
            <person name="Chin C."/>
            <person name="Gnerre S."/>
            <person name="Grabherr M."/>
            <person name="Kleber M."/>
            <person name="Mauceli E."/>
            <person name="MacCallum I."/>
        </authorList>
    </citation>
    <scope>NUCLEOTIDE SEQUENCE [LARGE SCALE GENOMIC DNA]</scope>
    <source>
        <strain evidence="4">Rob3c / Tucson 14021-0248.25</strain>
    </source>
</reference>
<evidence type="ECO:0000313" key="3">
    <source>
        <dbReference type="EMBL" id="EDW54391.1"/>
    </source>
</evidence>
<organism evidence="4">
    <name type="scientific">Drosophila sechellia</name>
    <name type="common">Fruit fly</name>
    <dbReference type="NCBI Taxonomy" id="7238"/>
    <lineage>
        <taxon>Eukaryota</taxon>
        <taxon>Metazoa</taxon>
        <taxon>Ecdysozoa</taxon>
        <taxon>Arthropoda</taxon>
        <taxon>Hexapoda</taxon>
        <taxon>Insecta</taxon>
        <taxon>Pterygota</taxon>
        <taxon>Neoptera</taxon>
        <taxon>Endopterygota</taxon>
        <taxon>Diptera</taxon>
        <taxon>Brachycera</taxon>
        <taxon>Muscomorpha</taxon>
        <taxon>Ephydroidea</taxon>
        <taxon>Drosophilidae</taxon>
        <taxon>Drosophila</taxon>
        <taxon>Sophophora</taxon>
    </lineage>
</organism>
<feature type="domain" description="Coiled-coil" evidence="2">
    <location>
        <begin position="113"/>
        <end position="313"/>
    </location>
</feature>
<gene>
    <name evidence="3" type="primary">Dsec\GM18010</name>
    <name evidence="3" type="ORF">Dsec_GM18010</name>
</gene>
<dbReference type="KEGG" id="dse:6613505"/>
<sequence length="322" mass="36654">MAFCGHVSSSGQIVLRDEIFSSRTRVARSSSSGGSLNSMSSPSSLAQNTTRTYFFKDDDGNPSPQSTDNWSLGGLKRSEIQSNLVPSLCLGSQESSLNYLSHCKGMKVERQPEAAYQNWYSAKQQQLLEKQRRIKEEQEFKQQRTEERKQLARMCYEQWLKDKARQAANLQLESHIQDAAMKASIALRKNPLESLRKNPVVSSSLSGLGALGSVPSTSTAPRRIRKVSKDEIRRVVEDWWLKKQRQQQAQREEKRRAMLSKALKEEQRRQMAQDAWSKWMSNVDTKPKPVPLNQGMDSLRGTISHLYVNPTPWMGPVKPPQM</sequence>
<dbReference type="EMBL" id="CH480820">
    <property type="protein sequence ID" value="EDW54391.1"/>
    <property type="molecule type" value="Genomic_DNA"/>
</dbReference>
<dbReference type="PhylomeDB" id="B4I1I4"/>
<dbReference type="PANTHER" id="PTHR23247:SF2">
    <property type="entry name" value="COILED-COIL DOMAIN-CONTAINING PROTEIN 34"/>
    <property type="match status" value="1"/>
</dbReference>
<feature type="compositionally biased region" description="Low complexity" evidence="1">
    <location>
        <begin position="26"/>
        <end position="44"/>
    </location>
</feature>
<protein>
    <submittedName>
        <fullName evidence="3">GM18010</fullName>
    </submittedName>
</protein>
<feature type="region of interest" description="Disordered" evidence="1">
    <location>
        <begin position="53"/>
        <end position="73"/>
    </location>
</feature>
<keyword evidence="4" id="KW-1185">Reference proteome</keyword>
<dbReference type="Pfam" id="PF13904">
    <property type="entry name" value="CCDC34"/>
    <property type="match status" value="1"/>
</dbReference>
<evidence type="ECO:0000259" key="2">
    <source>
        <dbReference type="Pfam" id="PF13904"/>
    </source>
</evidence>
<evidence type="ECO:0000256" key="1">
    <source>
        <dbReference type="SAM" id="MobiDB-lite"/>
    </source>
</evidence>
<dbReference type="Proteomes" id="UP000001292">
    <property type="component" value="Unassembled WGS sequence"/>
</dbReference>
<name>B4I1I4_DROSE</name>
<proteinExistence type="predicted"/>
<accession>B4I1I4</accession>
<dbReference type="STRING" id="7238.B4I1I4"/>
<evidence type="ECO:0000313" key="4">
    <source>
        <dbReference type="Proteomes" id="UP000001292"/>
    </source>
</evidence>
<dbReference type="HOGENOM" id="CLU_812036_0_0_1"/>
<dbReference type="PANTHER" id="PTHR23247">
    <property type="entry name" value="NY-REN-41 ANTIGEN L15 -RELATED"/>
    <property type="match status" value="1"/>
</dbReference>
<dbReference type="InterPro" id="IPR045323">
    <property type="entry name" value="CCDC34"/>
</dbReference>
<dbReference type="AlphaFoldDB" id="B4I1I4"/>
<dbReference type="InterPro" id="IPR025259">
    <property type="entry name" value="CCDC34/181"/>
</dbReference>
<dbReference type="OMA" id="ARMCYDQ"/>